<gene>
    <name evidence="1" type="ORF">MTCD1_03020</name>
</gene>
<organism evidence="1 2">
    <name type="scientific">Colwellia marinimaniae</name>
    <dbReference type="NCBI Taxonomy" id="1513592"/>
    <lineage>
        <taxon>Bacteria</taxon>
        <taxon>Pseudomonadati</taxon>
        <taxon>Pseudomonadota</taxon>
        <taxon>Gammaproteobacteria</taxon>
        <taxon>Alteromonadales</taxon>
        <taxon>Colwelliaceae</taxon>
        <taxon>Colwellia</taxon>
    </lineage>
</organism>
<evidence type="ECO:0000313" key="1">
    <source>
        <dbReference type="EMBL" id="GAW97393.1"/>
    </source>
</evidence>
<keyword evidence="2" id="KW-1185">Reference proteome</keyword>
<evidence type="ECO:0000313" key="2">
    <source>
        <dbReference type="Proteomes" id="UP000197068"/>
    </source>
</evidence>
<protein>
    <submittedName>
        <fullName evidence="1">Uncharacterized protein</fullName>
    </submittedName>
</protein>
<name>A0ABQ0MYJ7_9GAMM</name>
<comment type="caution">
    <text evidence="1">The sequence shown here is derived from an EMBL/GenBank/DDBJ whole genome shotgun (WGS) entry which is preliminary data.</text>
</comment>
<proteinExistence type="predicted"/>
<dbReference type="RefSeq" id="WP_057179866.1">
    <property type="nucleotide sequence ID" value="NZ_BDQM01000032.1"/>
</dbReference>
<sequence length="69" mass="7640">MQSRKTLTSRSGFTLVQINILDNSGKVIRTSYEVADHNEDVIGRFGSLTEAESFIKLLSNLNQPSLVAQ</sequence>
<dbReference type="EMBL" id="BDQM01000032">
    <property type="protein sequence ID" value="GAW97393.1"/>
    <property type="molecule type" value="Genomic_DNA"/>
</dbReference>
<dbReference type="Proteomes" id="UP000197068">
    <property type="component" value="Unassembled WGS sequence"/>
</dbReference>
<accession>A0ABQ0MYJ7</accession>
<reference evidence="1 2" key="1">
    <citation type="submission" date="2017-06" db="EMBL/GenBank/DDBJ databases">
        <title>Whole Genome Sequences of Colwellia marinimaniae MTCD1.</title>
        <authorList>
            <person name="Kusumoto H."/>
            <person name="Inoue M."/>
            <person name="Tanikawa K."/>
            <person name="Maeji H."/>
            <person name="Cameron J.H."/>
            <person name="Bartlett D.H."/>
        </authorList>
    </citation>
    <scope>NUCLEOTIDE SEQUENCE [LARGE SCALE GENOMIC DNA]</scope>
    <source>
        <strain evidence="1 2">MTCD1</strain>
    </source>
</reference>